<dbReference type="InterPro" id="IPR007527">
    <property type="entry name" value="Znf_SWIM"/>
</dbReference>
<dbReference type="InterPro" id="IPR031052">
    <property type="entry name" value="FHY3/FAR1"/>
</dbReference>
<evidence type="ECO:0000256" key="6">
    <source>
        <dbReference type="RuleBase" id="RU367018"/>
    </source>
</evidence>
<sequence length="670" mass="77399">MEEAPLSSEQVLDPDCNEVQMDGDDLTLTAELEGQNGVSEGRKEFVAPALGMEFESYEDAYSYYNCYAKEVGFRVRVKNSWFKRNSREKYGAVLCCSSQGFKRIKDVNRLRKETRTGCPAMIRMRLVDTKRWRILEVTLEHNHLLGSKVYKSIKKMGNGVKRNCQPSNDADVRTIKLYKALVIDSGGNGTSNPIARDATGMFPDHPNQLNIRRGDTQALYNYLCRMQLTNPNFFYLMDLNEEGRLRNVFWIDARSRAACGYFSDVIYLDNTYMSNKFEIPLVAFVGINHHGQSVLLGCGLLAGETTESYIWLFKAWLTCTLGHSPQTIITDRCKTLSSVIAEVFPRCHHRFSLSLIMKKVPEKLGGLCNYDAIRKALVKAVYESMKVIEFEAAWGFMVQRFGIGDHEWLRSLYEDRVQWALVYLKDTSFAGMAAARPNEALNPFFDKYVHKQTPLKEFLDKYELALQKRHKEEALADIESRSSNPILKTRCSFELQLSKAYTREVFKKFQYEVEEMYSCFSTTQLHVDGPIVIFLVKERVMSEGNRREIKDYEVLYNRTAGEVRCICSCFNFYGYLCRHSLCVLNFNGVEEIPSKYILSRWKKDYKRLHILDHGSSNIDVSDRVQWFNQMYKSALQIVEEGAISLDHYKVALQSFEESLKRVHNVDVRLE</sequence>
<name>A0A803P066_CANSA</name>
<feature type="domain" description="SWIM-type" evidence="7">
    <location>
        <begin position="552"/>
        <end position="588"/>
    </location>
</feature>
<dbReference type="PANTHER" id="PTHR31669">
    <property type="entry name" value="PROTEIN FAR1-RELATED SEQUENCE 10-RELATED"/>
    <property type="match status" value="1"/>
</dbReference>
<dbReference type="Gramene" id="evm.model.02.3153">
    <property type="protein sequence ID" value="cds.evm.model.02.3153"/>
    <property type="gene ID" value="evm.TU.02.3153"/>
</dbReference>
<dbReference type="EMBL" id="UZAU01000244">
    <property type="status" value="NOT_ANNOTATED_CDS"/>
    <property type="molecule type" value="Genomic_DNA"/>
</dbReference>
<dbReference type="PANTHER" id="PTHR31669:SF10">
    <property type="entry name" value="PROTEIN FAR1-RELATED SEQUENCE 6"/>
    <property type="match status" value="1"/>
</dbReference>
<evidence type="ECO:0000256" key="2">
    <source>
        <dbReference type="ARBA" id="ARBA00022723"/>
    </source>
</evidence>
<keyword evidence="3 5" id="KW-0863">Zinc-finger</keyword>
<protein>
    <recommendedName>
        <fullName evidence="6">Protein FAR1-RELATED SEQUENCE</fullName>
    </recommendedName>
</protein>
<organism evidence="8 9">
    <name type="scientific">Cannabis sativa</name>
    <name type="common">Hemp</name>
    <name type="synonym">Marijuana</name>
    <dbReference type="NCBI Taxonomy" id="3483"/>
    <lineage>
        <taxon>Eukaryota</taxon>
        <taxon>Viridiplantae</taxon>
        <taxon>Streptophyta</taxon>
        <taxon>Embryophyta</taxon>
        <taxon>Tracheophyta</taxon>
        <taxon>Spermatophyta</taxon>
        <taxon>Magnoliopsida</taxon>
        <taxon>eudicotyledons</taxon>
        <taxon>Gunneridae</taxon>
        <taxon>Pentapetalae</taxon>
        <taxon>rosids</taxon>
        <taxon>fabids</taxon>
        <taxon>Rosales</taxon>
        <taxon>Cannabaceae</taxon>
        <taxon>Cannabis</taxon>
    </lineage>
</organism>
<keyword evidence="9" id="KW-1185">Reference proteome</keyword>
<dbReference type="PROSITE" id="PS50966">
    <property type="entry name" value="ZF_SWIM"/>
    <property type="match status" value="1"/>
</dbReference>
<evidence type="ECO:0000256" key="3">
    <source>
        <dbReference type="ARBA" id="ARBA00022771"/>
    </source>
</evidence>
<proteinExistence type="inferred from homology"/>
<evidence type="ECO:0000256" key="4">
    <source>
        <dbReference type="ARBA" id="ARBA00022833"/>
    </source>
</evidence>
<reference evidence="8" key="2">
    <citation type="submission" date="2021-03" db="UniProtKB">
        <authorList>
            <consortium name="EnsemblPlants"/>
        </authorList>
    </citation>
    <scope>IDENTIFICATION</scope>
</reference>
<accession>A0A803P066</accession>
<dbReference type="Pfam" id="PF10551">
    <property type="entry name" value="MULE"/>
    <property type="match status" value="1"/>
</dbReference>
<evidence type="ECO:0000256" key="1">
    <source>
        <dbReference type="ARBA" id="ARBA00005889"/>
    </source>
</evidence>
<dbReference type="GO" id="GO:0005634">
    <property type="term" value="C:nucleus"/>
    <property type="evidence" value="ECO:0007669"/>
    <property type="project" value="UniProtKB-SubCell"/>
</dbReference>
<evidence type="ECO:0000256" key="5">
    <source>
        <dbReference type="PROSITE-ProRule" id="PRU00325"/>
    </source>
</evidence>
<keyword evidence="6" id="KW-0539">Nucleus</keyword>
<dbReference type="GO" id="GO:0008270">
    <property type="term" value="F:zinc ion binding"/>
    <property type="evidence" value="ECO:0007669"/>
    <property type="project" value="UniProtKB-UniRule"/>
</dbReference>
<dbReference type="SMART" id="SM00575">
    <property type="entry name" value="ZnF_PMZ"/>
    <property type="match status" value="1"/>
</dbReference>
<reference evidence="8" key="1">
    <citation type="submission" date="2018-11" db="EMBL/GenBank/DDBJ databases">
        <authorList>
            <person name="Grassa J C."/>
        </authorList>
    </citation>
    <scope>NUCLEOTIDE SEQUENCE [LARGE SCALE GENOMIC DNA]</scope>
</reference>
<dbReference type="Proteomes" id="UP000596661">
    <property type="component" value="Chromosome 2"/>
</dbReference>
<evidence type="ECO:0000313" key="9">
    <source>
        <dbReference type="Proteomes" id="UP000596661"/>
    </source>
</evidence>
<dbReference type="InterPro" id="IPR004330">
    <property type="entry name" value="FAR1_DNA_bnd_dom"/>
</dbReference>
<dbReference type="GO" id="GO:0006355">
    <property type="term" value="P:regulation of DNA-templated transcription"/>
    <property type="evidence" value="ECO:0007669"/>
    <property type="project" value="UniProtKB-UniRule"/>
</dbReference>
<dbReference type="Pfam" id="PF03101">
    <property type="entry name" value="FAR1"/>
    <property type="match status" value="1"/>
</dbReference>
<dbReference type="EnsemblPlants" id="evm.model.02.3153">
    <property type="protein sequence ID" value="cds.evm.model.02.3153"/>
    <property type="gene ID" value="evm.TU.02.3153"/>
</dbReference>
<dbReference type="OMA" id="TDRVQWF"/>
<dbReference type="AlphaFoldDB" id="A0A803P066"/>
<keyword evidence="2 6" id="KW-0479">Metal-binding</keyword>
<evidence type="ECO:0000313" key="8">
    <source>
        <dbReference type="EnsemblPlants" id="cds.evm.model.02.3153"/>
    </source>
</evidence>
<keyword evidence="4 6" id="KW-0862">Zinc</keyword>
<comment type="similarity">
    <text evidence="1 6">Belongs to the FHY3/FAR1 family.</text>
</comment>
<evidence type="ECO:0000259" key="7">
    <source>
        <dbReference type="PROSITE" id="PS50966"/>
    </source>
</evidence>
<comment type="function">
    <text evidence="6">Putative transcription activator involved in regulating light control of development.</text>
</comment>
<comment type="subcellular location">
    <subcellularLocation>
        <location evidence="6">Nucleus</location>
    </subcellularLocation>
</comment>
<dbReference type="InterPro" id="IPR018289">
    <property type="entry name" value="MULE_transposase_dom"/>
</dbReference>
<dbReference type="InterPro" id="IPR006564">
    <property type="entry name" value="Znf_PMZ"/>
</dbReference>